<accession>A0A1Y0LHQ1</accession>
<evidence type="ECO:0000313" key="5">
    <source>
        <dbReference type="Proteomes" id="UP000195814"/>
    </source>
</evidence>
<evidence type="ECO:0000259" key="1">
    <source>
        <dbReference type="Pfam" id="PF00135"/>
    </source>
</evidence>
<dbReference type="InterPro" id="IPR029058">
    <property type="entry name" value="AB_hydrolase_fold"/>
</dbReference>
<dbReference type="KEGG" id="tci:A7K98_05830"/>
<dbReference type="Proteomes" id="UP000195729">
    <property type="component" value="Chromosome"/>
</dbReference>
<sequence>MQVTVDTGLSAITGTTNGRINCFRGIPYGEPPVAERRFLVSEAVINPAQMIDATQFRPAALQPERRSGLSAELMISPFSVSEDCLYLNVWAPAAPSPVNGYPVLVWLHGGSAMYGSASQPVYDGQTLASEGIVVVTVSYRLGCMGFMELGQALGHQFHGSGNVAHHDQILALQWVQENISVFNGDAGRVTLAGESSGAKSVAALLASGQGRGLFHAAISASGGGSCVHSLQQANDVTTIFLQHLEQISGSDSPLQASDRHLMMAQTRTVEEYGFLFPFRTVTDGKFLQDSPQQAIAKKTATRIPLLAGFNQHDGYFQLPANLCRAKLTHYLPRQLQQCVEQIHLQYSDYPLIDIISDLEYILPTLDLAEAHQMTDAGTYLYRFNLLQTEGVFEGYCVHACDLPYIWRNFNDPYMQGFVASDAQHSLTGALLMQHWVNFIKYHDPLFYGQPGGDDVLSQSLSLNNEGISSLGDTVGCKRKIWNSVREPLA</sequence>
<feature type="domain" description="Carboxylesterase type B" evidence="1">
    <location>
        <begin position="5"/>
        <end position="445"/>
    </location>
</feature>
<dbReference type="RefSeq" id="WP_087487721.1">
    <property type="nucleotide sequence ID" value="NZ_CP015579.1"/>
</dbReference>
<dbReference type="Pfam" id="PF00135">
    <property type="entry name" value="COesterase"/>
    <property type="match status" value="1"/>
</dbReference>
<organism evidence="2 5">
    <name type="scientific">Tatumella citrea</name>
    <name type="common">Pantoea citrea</name>
    <dbReference type="NCBI Taxonomy" id="53336"/>
    <lineage>
        <taxon>Bacteria</taxon>
        <taxon>Pseudomonadati</taxon>
        <taxon>Pseudomonadota</taxon>
        <taxon>Gammaproteobacteria</taxon>
        <taxon>Enterobacterales</taxon>
        <taxon>Erwiniaceae</taxon>
        <taxon>Tatumella</taxon>
    </lineage>
</organism>
<evidence type="ECO:0000313" key="2">
    <source>
        <dbReference type="EMBL" id="ARU93349.1"/>
    </source>
</evidence>
<dbReference type="PROSITE" id="PS00941">
    <property type="entry name" value="CARBOXYLESTERASE_B_2"/>
    <property type="match status" value="1"/>
</dbReference>
<dbReference type="InterPro" id="IPR002018">
    <property type="entry name" value="CarbesteraseB"/>
</dbReference>
<dbReference type="EMBL" id="CP015579">
    <property type="protein sequence ID" value="ARU93349.1"/>
    <property type="molecule type" value="Genomic_DNA"/>
</dbReference>
<evidence type="ECO:0000313" key="4">
    <source>
        <dbReference type="Proteomes" id="UP000195729"/>
    </source>
</evidence>
<dbReference type="EMBL" id="CP015581">
    <property type="protein sequence ID" value="ARU97387.1"/>
    <property type="molecule type" value="Genomic_DNA"/>
</dbReference>
<dbReference type="InterPro" id="IPR050309">
    <property type="entry name" value="Type-B_Carboxylest/Lipase"/>
</dbReference>
<dbReference type="InterPro" id="IPR019819">
    <property type="entry name" value="Carboxylesterase_B_CS"/>
</dbReference>
<dbReference type="Proteomes" id="UP000195814">
    <property type="component" value="Chromosome"/>
</dbReference>
<keyword evidence="4" id="KW-1185">Reference proteome</keyword>
<dbReference type="AlphaFoldDB" id="A0A1Y0LHQ1"/>
<reference evidence="4 5" key="1">
    <citation type="submission" date="2016-05" db="EMBL/GenBank/DDBJ databases">
        <title>Complete genome sequence of two 2,5-diketo-D-glunonic acid producing strain Tatumella citrea.</title>
        <authorList>
            <person name="Duan C."/>
            <person name="Yang J."/>
            <person name="Yang S."/>
        </authorList>
    </citation>
    <scope>NUCLEOTIDE SEQUENCE [LARGE SCALE GENOMIC DNA]</scope>
    <source>
        <strain evidence="3 4">ATCC 39140</strain>
        <strain evidence="2 5">DSM 13699</strain>
    </source>
</reference>
<dbReference type="SUPFAM" id="SSF53474">
    <property type="entry name" value="alpha/beta-Hydrolases"/>
    <property type="match status" value="1"/>
</dbReference>
<evidence type="ECO:0000313" key="3">
    <source>
        <dbReference type="EMBL" id="ARU97387.1"/>
    </source>
</evidence>
<protein>
    <recommendedName>
        <fullName evidence="1">Carboxylesterase type B domain-containing protein</fullName>
    </recommendedName>
</protein>
<dbReference type="Gene3D" id="3.40.50.1820">
    <property type="entry name" value="alpha/beta hydrolase"/>
    <property type="match status" value="1"/>
</dbReference>
<dbReference type="OrthoDB" id="9775851at2"/>
<gene>
    <name evidence="2" type="ORF">A7K98_05830</name>
    <name evidence="3" type="ORF">A7K99_05830</name>
</gene>
<dbReference type="PANTHER" id="PTHR11559">
    <property type="entry name" value="CARBOXYLESTERASE"/>
    <property type="match status" value="1"/>
</dbReference>
<name>A0A1Y0LHQ1_TATCI</name>
<proteinExistence type="predicted"/>